<feature type="domain" description="Acyclic terpene utilisation N-terminal" evidence="1">
    <location>
        <begin position="173"/>
        <end position="242"/>
    </location>
</feature>
<dbReference type="AlphaFoldDB" id="K1QB82"/>
<organism evidence="3">
    <name type="scientific">Magallana gigas</name>
    <name type="common">Pacific oyster</name>
    <name type="synonym">Crassostrea gigas</name>
    <dbReference type="NCBI Taxonomy" id="29159"/>
    <lineage>
        <taxon>Eukaryota</taxon>
        <taxon>Metazoa</taxon>
        <taxon>Spiralia</taxon>
        <taxon>Lophotrochozoa</taxon>
        <taxon>Mollusca</taxon>
        <taxon>Bivalvia</taxon>
        <taxon>Autobranchia</taxon>
        <taxon>Pteriomorphia</taxon>
        <taxon>Ostreida</taxon>
        <taxon>Ostreoidea</taxon>
        <taxon>Ostreidae</taxon>
        <taxon>Magallana</taxon>
    </lineage>
</organism>
<protein>
    <recommendedName>
        <fullName evidence="4">Terpene utilization protein AtuA</fullName>
    </recommendedName>
</protein>
<reference evidence="3" key="1">
    <citation type="journal article" date="2012" name="Nature">
        <title>The oyster genome reveals stress adaptation and complexity of shell formation.</title>
        <authorList>
            <person name="Zhang G."/>
            <person name="Fang X."/>
            <person name="Guo X."/>
            <person name="Li L."/>
            <person name="Luo R."/>
            <person name="Xu F."/>
            <person name="Yang P."/>
            <person name="Zhang L."/>
            <person name="Wang X."/>
            <person name="Qi H."/>
            <person name="Xiong Z."/>
            <person name="Que H."/>
            <person name="Xie Y."/>
            <person name="Holland P.W."/>
            <person name="Paps J."/>
            <person name="Zhu Y."/>
            <person name="Wu F."/>
            <person name="Chen Y."/>
            <person name="Wang J."/>
            <person name="Peng C."/>
            <person name="Meng J."/>
            <person name="Yang L."/>
            <person name="Liu J."/>
            <person name="Wen B."/>
            <person name="Zhang N."/>
            <person name="Huang Z."/>
            <person name="Zhu Q."/>
            <person name="Feng Y."/>
            <person name="Mount A."/>
            <person name="Hedgecock D."/>
            <person name="Xu Z."/>
            <person name="Liu Y."/>
            <person name="Domazet-Loso T."/>
            <person name="Du Y."/>
            <person name="Sun X."/>
            <person name="Zhang S."/>
            <person name="Liu B."/>
            <person name="Cheng P."/>
            <person name="Jiang X."/>
            <person name="Li J."/>
            <person name="Fan D."/>
            <person name="Wang W."/>
            <person name="Fu W."/>
            <person name="Wang T."/>
            <person name="Wang B."/>
            <person name="Zhang J."/>
            <person name="Peng Z."/>
            <person name="Li Y."/>
            <person name="Li N."/>
            <person name="Wang J."/>
            <person name="Chen M."/>
            <person name="He Y."/>
            <person name="Tan F."/>
            <person name="Song X."/>
            <person name="Zheng Q."/>
            <person name="Huang R."/>
            <person name="Yang H."/>
            <person name="Du X."/>
            <person name="Chen L."/>
            <person name="Yang M."/>
            <person name="Gaffney P.M."/>
            <person name="Wang S."/>
            <person name="Luo L."/>
            <person name="She Z."/>
            <person name="Ming Y."/>
            <person name="Huang W."/>
            <person name="Zhang S."/>
            <person name="Huang B."/>
            <person name="Zhang Y."/>
            <person name="Qu T."/>
            <person name="Ni P."/>
            <person name="Miao G."/>
            <person name="Wang J."/>
            <person name="Wang Q."/>
            <person name="Steinberg C.E."/>
            <person name="Wang H."/>
            <person name="Li N."/>
            <person name="Qian L."/>
            <person name="Zhang G."/>
            <person name="Li Y."/>
            <person name="Yang H."/>
            <person name="Liu X."/>
            <person name="Wang J."/>
            <person name="Yin Y."/>
            <person name="Wang J."/>
        </authorList>
    </citation>
    <scope>NUCLEOTIDE SEQUENCE [LARGE SCALE GENOMIC DNA]</scope>
    <source>
        <strain evidence="3">05x7-T-G4-1.051#20</strain>
    </source>
</reference>
<dbReference type="Pfam" id="PF23544">
    <property type="entry name" value="AtuA_ferredoxin"/>
    <property type="match status" value="1"/>
</dbReference>
<sequence>MEKKVFKLFGWDWKDFNSLAAGSLAGHLVECGAQVTGGIFTDWDKVPDWDHIGFPIVECASNGGFIVTKPKATGGLVNRGTVSEQLVYEIGDPEHYMLPDVCCDFSQVQLDEFDTPDGTAVYVSGAKGHPPTGEFKVCTIYPSGFRATAVACVGGVNAKAKAEKTAEEILKRQGVRDAVMWLAVQHKDKKALEFFAKEIAPAGTGMAPGLTNIIGGRPRVNPVLKMFSFLYPRNNVQVDIHMNGEHVEQYQFPDIPMSEYMTQNVTPPSRVVETPLPGGDYSFRLEELAYTRSGDKGNSANIGVIARHPDILPYLRQALTTEAVESYFSHLFENKSVPSHHKIQRYDVPGVYGLNFVLHDVLGGGGIASLRSDPQGKAMGQMLLDFEIKNVPNLVEKIEKKYRR</sequence>
<dbReference type="PANTHER" id="PTHR47708:SF2">
    <property type="entry name" value="SI:CH73-132F6.5"/>
    <property type="match status" value="1"/>
</dbReference>
<evidence type="ECO:0000259" key="2">
    <source>
        <dbReference type="Pfam" id="PF23544"/>
    </source>
</evidence>
<gene>
    <name evidence="3" type="ORF">CGI_10027754</name>
</gene>
<dbReference type="InParanoid" id="K1QB82"/>
<dbReference type="HOGENOM" id="CLU_012617_1_0_1"/>
<proteinExistence type="predicted"/>
<name>K1QB82_MAGGI</name>
<evidence type="ECO:0000313" key="3">
    <source>
        <dbReference type="EMBL" id="EKC28469.1"/>
    </source>
</evidence>
<accession>K1QB82</accession>
<dbReference type="EMBL" id="JH816453">
    <property type="protein sequence ID" value="EKC28469.1"/>
    <property type="molecule type" value="Genomic_DNA"/>
</dbReference>
<evidence type="ECO:0000259" key="1">
    <source>
        <dbReference type="Pfam" id="PF07287"/>
    </source>
</evidence>
<feature type="domain" description="AtuA-like ferredoxin-fold" evidence="2">
    <location>
        <begin position="284"/>
        <end position="389"/>
    </location>
</feature>
<dbReference type="PANTHER" id="PTHR47708">
    <property type="match status" value="1"/>
</dbReference>
<dbReference type="Pfam" id="PF07287">
    <property type="entry name" value="AtuA"/>
    <property type="match status" value="2"/>
</dbReference>
<feature type="domain" description="Acyclic terpene utilisation N-terminal" evidence="1">
    <location>
        <begin position="9"/>
        <end position="172"/>
    </location>
</feature>
<evidence type="ECO:0008006" key="4">
    <source>
        <dbReference type="Google" id="ProtNLM"/>
    </source>
</evidence>
<dbReference type="InterPro" id="IPR056362">
    <property type="entry name" value="AtuA-like_ferredoxin_dom"/>
</dbReference>
<dbReference type="InterPro" id="IPR010839">
    <property type="entry name" value="AtuA_N"/>
</dbReference>